<organism evidence="3 4">
    <name type="scientific">Euplotes crassus</name>
    <dbReference type="NCBI Taxonomy" id="5936"/>
    <lineage>
        <taxon>Eukaryota</taxon>
        <taxon>Sar</taxon>
        <taxon>Alveolata</taxon>
        <taxon>Ciliophora</taxon>
        <taxon>Intramacronucleata</taxon>
        <taxon>Spirotrichea</taxon>
        <taxon>Hypotrichia</taxon>
        <taxon>Euplotida</taxon>
        <taxon>Euplotidae</taxon>
        <taxon>Moneuplotes</taxon>
    </lineage>
</organism>
<evidence type="ECO:0000256" key="1">
    <source>
        <dbReference type="SAM" id="Phobius"/>
    </source>
</evidence>
<comment type="caution">
    <text evidence="3">The sequence shown here is derived from an EMBL/GenBank/DDBJ whole genome shotgun (WGS) entry which is preliminary data.</text>
</comment>
<accession>A0AAD1UJ57</accession>
<feature type="domain" description="GPR180/TMEM145 transmembrane" evidence="2">
    <location>
        <begin position="187"/>
        <end position="406"/>
    </location>
</feature>
<feature type="transmembrane region" description="Helical" evidence="1">
    <location>
        <begin position="218"/>
        <end position="242"/>
    </location>
</feature>
<feature type="transmembrane region" description="Helical" evidence="1">
    <location>
        <begin position="254"/>
        <end position="278"/>
    </location>
</feature>
<proteinExistence type="predicted"/>
<dbReference type="Proteomes" id="UP001295684">
    <property type="component" value="Unassembled WGS sequence"/>
</dbReference>
<evidence type="ECO:0000313" key="3">
    <source>
        <dbReference type="EMBL" id="CAI2370388.1"/>
    </source>
</evidence>
<protein>
    <recommendedName>
        <fullName evidence="2">GPR180/TMEM145 transmembrane domain-containing protein</fullName>
    </recommendedName>
</protein>
<feature type="transmembrane region" description="Helical" evidence="1">
    <location>
        <begin position="290"/>
        <end position="311"/>
    </location>
</feature>
<dbReference type="InterPro" id="IPR047831">
    <property type="entry name" value="GPR180/TMEM145"/>
</dbReference>
<feature type="transmembrane region" description="Helical" evidence="1">
    <location>
        <begin position="180"/>
        <end position="198"/>
    </location>
</feature>
<dbReference type="AlphaFoldDB" id="A0AAD1UJ57"/>
<dbReference type="GO" id="GO:0007186">
    <property type="term" value="P:G protein-coupled receptor signaling pathway"/>
    <property type="evidence" value="ECO:0007669"/>
    <property type="project" value="InterPro"/>
</dbReference>
<keyword evidence="1" id="KW-0812">Transmembrane</keyword>
<dbReference type="Pfam" id="PF10192">
    <property type="entry name" value="GPR180-TMEM145_TM"/>
    <property type="match status" value="1"/>
</dbReference>
<name>A0AAD1UJ57_EUPCR</name>
<dbReference type="PANTHER" id="PTHR23252:SF24">
    <property type="entry name" value="TRANSMEMBRANE PROTEIN 145"/>
    <property type="match status" value="1"/>
</dbReference>
<dbReference type="PANTHER" id="PTHR23252">
    <property type="entry name" value="INTIMAL THICKNESS RECEPTOR-RELATED"/>
    <property type="match status" value="1"/>
</dbReference>
<reference evidence="3" key="1">
    <citation type="submission" date="2023-07" db="EMBL/GenBank/DDBJ databases">
        <authorList>
            <consortium name="AG Swart"/>
            <person name="Singh M."/>
            <person name="Singh A."/>
            <person name="Seah K."/>
            <person name="Emmerich C."/>
        </authorList>
    </citation>
    <scope>NUCLEOTIDE SEQUENCE</scope>
    <source>
        <strain evidence="3">DP1</strain>
    </source>
</reference>
<evidence type="ECO:0000313" key="4">
    <source>
        <dbReference type="Proteomes" id="UP001295684"/>
    </source>
</evidence>
<dbReference type="InterPro" id="IPR019336">
    <property type="entry name" value="GPR180/TMEM145_TM"/>
</dbReference>
<keyword evidence="1" id="KW-1133">Transmembrane helix</keyword>
<feature type="transmembrane region" description="Helical" evidence="1">
    <location>
        <begin position="323"/>
        <end position="346"/>
    </location>
</feature>
<keyword evidence="4" id="KW-1185">Reference proteome</keyword>
<feature type="transmembrane region" description="Helical" evidence="1">
    <location>
        <begin position="358"/>
        <end position="380"/>
    </location>
</feature>
<keyword evidence="1" id="KW-0472">Membrane</keyword>
<sequence length="436" mass="50371">MVNLATKKTTKAVAFVVILLAIFINVGNAVIFKKKVKLKGRNKFHFLTKFAIGEDKTGYTRMRARFIRPWTQGLDTPDTIPIDFNIYTDDQWDKVINLEDNDCWGKASLQTIDQWLNVPTNGEWTESVQHHLNADRQTELWFFSVCDCEERAHTILPTLPKVEIELFMINDESHFSQEDMYILPFYVVMFIVFLGFMGKSILEFYNDFKSEESVENPLIPLMVSINADIMHLGFMCIHLFFIYSDGSGFFVFSVFARLFKIISQATMMWLLITISFGWTVTYKNMVETDIYILTAIFVIMIHLLIGALTYVDDEEHHKYHDFGGVQGVILMILRLIIFGVFVYGIKDTSNSADRKQKSFLWSLTITATTYILSFPTLWIISMFMDRYVINSFITFGTYSAQAFAAYYILHQLTKKGSSYYKASHKSKALLPGAKFV</sequence>
<feature type="transmembrane region" description="Helical" evidence="1">
    <location>
        <begin position="12"/>
        <end position="32"/>
    </location>
</feature>
<gene>
    <name evidence="3" type="ORF">ECRASSUSDP1_LOCUS11700</name>
</gene>
<dbReference type="GO" id="GO:0019236">
    <property type="term" value="P:response to pheromone"/>
    <property type="evidence" value="ECO:0007669"/>
    <property type="project" value="InterPro"/>
</dbReference>
<dbReference type="EMBL" id="CAMPGE010011563">
    <property type="protein sequence ID" value="CAI2370388.1"/>
    <property type="molecule type" value="Genomic_DNA"/>
</dbReference>
<feature type="transmembrane region" description="Helical" evidence="1">
    <location>
        <begin position="387"/>
        <end position="409"/>
    </location>
</feature>
<evidence type="ECO:0000259" key="2">
    <source>
        <dbReference type="Pfam" id="PF10192"/>
    </source>
</evidence>